<dbReference type="Pfam" id="PF14903">
    <property type="entry name" value="WG_beta_rep"/>
    <property type="match status" value="1"/>
</dbReference>
<dbReference type="AlphaFoldDB" id="A0A1H6J349"/>
<proteinExistence type="predicted"/>
<organism evidence="2 3">
    <name type="scientific">Paenimyroides marinum</name>
    <dbReference type="NCBI Taxonomy" id="1159016"/>
    <lineage>
        <taxon>Bacteria</taxon>
        <taxon>Pseudomonadati</taxon>
        <taxon>Bacteroidota</taxon>
        <taxon>Flavobacteriia</taxon>
        <taxon>Flavobacteriales</taxon>
        <taxon>Flavobacteriaceae</taxon>
        <taxon>Paenimyroides</taxon>
    </lineage>
</organism>
<protein>
    <submittedName>
        <fullName evidence="2">WG containing repeat-containing protein</fullName>
    </submittedName>
</protein>
<evidence type="ECO:0000313" key="3">
    <source>
        <dbReference type="Proteomes" id="UP000199634"/>
    </source>
</evidence>
<gene>
    <name evidence="2" type="ORF">SAMN02927937_00214</name>
</gene>
<dbReference type="Proteomes" id="UP000199634">
    <property type="component" value="Unassembled WGS sequence"/>
</dbReference>
<feature type="chain" id="PRO_5011782966" evidence="1">
    <location>
        <begin position="19"/>
        <end position="205"/>
    </location>
</feature>
<dbReference type="STRING" id="1159016.SAMN02927937_00214"/>
<dbReference type="InterPro" id="IPR032774">
    <property type="entry name" value="WG_beta_rep"/>
</dbReference>
<name>A0A1H6J349_9FLAO</name>
<sequence length="205" mass="23663">MKFTLTLLSVFLFNIVTAQTKFKVVGTEIENWRNIYSLVDEYGKTLKVLDTAKYYISMNDDTIGYFAIFGKKNSPGWSAIDVNENILFQVFNTSFGEPSPDYLIENKIRIIDNEDKIGFANEKGEIIIEPQFEIATSFYNGKAIIGKKCKKIPWGNHEDENGCHHYSITCEYQGYIDEKGTILKLGNYTFDEIKEEIDWKTYDGY</sequence>
<keyword evidence="3" id="KW-1185">Reference proteome</keyword>
<reference evidence="2 3" key="1">
    <citation type="submission" date="2016-10" db="EMBL/GenBank/DDBJ databases">
        <authorList>
            <person name="de Groot N.N."/>
        </authorList>
    </citation>
    <scope>NUCLEOTIDE SEQUENCE [LARGE SCALE GENOMIC DNA]</scope>
    <source>
        <strain evidence="2 3">CGMCC 1.10825</strain>
    </source>
</reference>
<evidence type="ECO:0000256" key="1">
    <source>
        <dbReference type="SAM" id="SignalP"/>
    </source>
</evidence>
<dbReference type="OrthoDB" id="5464673at2"/>
<dbReference type="EMBL" id="FNXE01000002">
    <property type="protein sequence ID" value="SEH56505.1"/>
    <property type="molecule type" value="Genomic_DNA"/>
</dbReference>
<accession>A0A1H6J349</accession>
<feature type="signal peptide" evidence="1">
    <location>
        <begin position="1"/>
        <end position="18"/>
    </location>
</feature>
<keyword evidence="1" id="KW-0732">Signal</keyword>
<evidence type="ECO:0000313" key="2">
    <source>
        <dbReference type="EMBL" id="SEH56505.1"/>
    </source>
</evidence>
<dbReference type="RefSeq" id="WP_091095442.1">
    <property type="nucleotide sequence ID" value="NZ_FNXE01000002.1"/>
</dbReference>